<organism evidence="4 5">
    <name type="scientific">Tsukamurella tyrosinosolvens</name>
    <dbReference type="NCBI Taxonomy" id="57704"/>
    <lineage>
        <taxon>Bacteria</taxon>
        <taxon>Bacillati</taxon>
        <taxon>Actinomycetota</taxon>
        <taxon>Actinomycetes</taxon>
        <taxon>Mycobacteriales</taxon>
        <taxon>Tsukamurellaceae</taxon>
        <taxon>Tsukamurella</taxon>
    </lineage>
</organism>
<evidence type="ECO:0000313" key="5">
    <source>
        <dbReference type="Proteomes" id="UP000182241"/>
    </source>
</evidence>
<dbReference type="InterPro" id="IPR056463">
    <property type="entry name" value="DUF7373_C"/>
</dbReference>
<dbReference type="AlphaFoldDB" id="A0A1H4NKQ5"/>
<feature type="domain" description="DUF7373" evidence="2">
    <location>
        <begin position="54"/>
        <end position="240"/>
    </location>
</feature>
<dbReference type="Pfam" id="PF24092">
    <property type="entry name" value="DUF7373_C"/>
    <property type="match status" value="1"/>
</dbReference>
<feature type="signal peptide" evidence="1">
    <location>
        <begin position="1"/>
        <end position="26"/>
    </location>
</feature>
<dbReference type="Proteomes" id="UP000182241">
    <property type="component" value="Unassembled WGS sequence"/>
</dbReference>
<evidence type="ECO:0008006" key="6">
    <source>
        <dbReference type="Google" id="ProtNLM"/>
    </source>
</evidence>
<evidence type="ECO:0000256" key="1">
    <source>
        <dbReference type="SAM" id="SignalP"/>
    </source>
</evidence>
<protein>
    <recommendedName>
        <fullName evidence="6">Lipoprotein</fullName>
    </recommendedName>
</protein>
<dbReference type="InterPro" id="IPR055797">
    <property type="entry name" value="DUF7373"/>
</dbReference>
<dbReference type="RefSeq" id="WP_068524205.1">
    <property type="nucleotide sequence ID" value="NZ_CP160859.1"/>
</dbReference>
<keyword evidence="5" id="KW-1185">Reference proteome</keyword>
<dbReference type="OrthoDB" id="4569937at2"/>
<reference evidence="5" key="1">
    <citation type="submission" date="2016-10" db="EMBL/GenBank/DDBJ databases">
        <authorList>
            <person name="Varghese N."/>
            <person name="Submissions S."/>
        </authorList>
    </citation>
    <scope>NUCLEOTIDE SEQUENCE [LARGE SCALE GENOMIC DNA]</scope>
    <source>
        <strain evidence="5">DSM 44234</strain>
    </source>
</reference>
<proteinExistence type="predicted"/>
<dbReference type="EMBL" id="FNSA01000003">
    <property type="protein sequence ID" value="SEB95840.1"/>
    <property type="molecule type" value="Genomic_DNA"/>
</dbReference>
<name>A0A1H4NKQ5_TSUTY</name>
<sequence>MSRRSRTALSIAVAAALAAGCSSTVAGNAVPDPNDPVVKLDTGGISTEPRTVETSEGQQKVLASNILAQKALYAWDIDPTFVVLRSFGVRAVALASNLSDTVDEADSAALDRRGLLYGFVSGRTDDAAGEWDGLASAVLRMTDDAAARGALDDHRTRVGDAAEKIGDRSDIVVTRVAPSGSATATRYQAQAVAGAHLIVINAKAKDAGKARDRAVAAADRQRDLLAGFASPGGDRIASLPADKDGIVSRTVAPDALEQGTMTLEYGFREGRAPLHWDSEPIASARLFEDSGVDLTGVGRNYVYRAKDASAADRFADGAIKLVGTEEGATEFSIDGLPTATCRSYKVKVLLDMESRHTCYVTSGRYVSEYTDTQIARVKQVTSAGYLILRHA</sequence>
<dbReference type="STRING" id="57704.SAMN04489793_1199"/>
<keyword evidence="1" id="KW-0732">Signal</keyword>
<evidence type="ECO:0000313" key="4">
    <source>
        <dbReference type="EMBL" id="SEB95840.1"/>
    </source>
</evidence>
<gene>
    <name evidence="4" type="ORF">SAMN04489793_1199</name>
</gene>
<evidence type="ECO:0000259" key="2">
    <source>
        <dbReference type="Pfam" id="PF24088"/>
    </source>
</evidence>
<accession>A0A1H4NKQ5</accession>
<dbReference type="Pfam" id="PF24088">
    <property type="entry name" value="DUF7373"/>
    <property type="match status" value="1"/>
</dbReference>
<dbReference type="PROSITE" id="PS51257">
    <property type="entry name" value="PROKAR_LIPOPROTEIN"/>
    <property type="match status" value="1"/>
</dbReference>
<evidence type="ECO:0000259" key="3">
    <source>
        <dbReference type="Pfam" id="PF24092"/>
    </source>
</evidence>
<dbReference type="GeneID" id="300995242"/>
<feature type="domain" description="DUF7373" evidence="3">
    <location>
        <begin position="248"/>
        <end position="388"/>
    </location>
</feature>
<feature type="chain" id="PRO_5039639048" description="Lipoprotein" evidence="1">
    <location>
        <begin position="27"/>
        <end position="391"/>
    </location>
</feature>